<dbReference type="NCBIfam" id="NF033635">
    <property type="entry name" value="SLATT_fungal"/>
    <property type="match status" value="1"/>
</dbReference>
<keyword evidence="2" id="KW-0812">Transmembrane</keyword>
<feature type="transmembrane region" description="Helical" evidence="2">
    <location>
        <begin position="128"/>
        <end position="147"/>
    </location>
</feature>
<proteinExistence type="predicted"/>
<dbReference type="InterPro" id="IPR041622">
    <property type="entry name" value="SLATT_fungi"/>
</dbReference>
<feature type="region of interest" description="Disordered" evidence="1">
    <location>
        <begin position="1"/>
        <end position="26"/>
    </location>
</feature>
<evidence type="ECO:0000313" key="5">
    <source>
        <dbReference type="Proteomes" id="UP000234474"/>
    </source>
</evidence>
<name>A0A2I1BSM5_ASPN1</name>
<feature type="domain" description="SMODS and SLOG-associating 2TM effector" evidence="3">
    <location>
        <begin position="84"/>
        <end position="200"/>
    </location>
</feature>
<dbReference type="VEuPathDB" id="FungiDB:P174DRAFT_436259"/>
<evidence type="ECO:0000256" key="2">
    <source>
        <dbReference type="SAM" id="Phobius"/>
    </source>
</evidence>
<dbReference type="Proteomes" id="UP000234474">
    <property type="component" value="Unassembled WGS sequence"/>
</dbReference>
<dbReference type="AlphaFoldDB" id="A0A2I1BSM5"/>
<sequence length="221" mass="24630">MSPADAASPANRDRTPNSAVLSGPQALPGDDASIRLADFQVLLGTDGRTARSSPTRRIWYPWVPQWMKSDYREPQDAMAIYPKILREEKSTLRQLYTFEILVYACLALQLVISSTLVIISAISGDHHIVVAVLGAITALITGVLSLIKGQGQPMRLINYAHSLKKVRDDIEFCESGLKAGVREVTYKQIIALWNNYISVRDSNMTNRPDVWASQERDTRTT</sequence>
<dbReference type="OrthoDB" id="4472872at2759"/>
<keyword evidence="5" id="KW-1185">Reference proteome</keyword>
<dbReference type="EMBL" id="MSZS01000017">
    <property type="protein sequence ID" value="PKX88334.1"/>
    <property type="molecule type" value="Genomic_DNA"/>
</dbReference>
<protein>
    <recommendedName>
        <fullName evidence="3">SMODS and SLOG-associating 2TM effector domain-containing protein</fullName>
    </recommendedName>
</protein>
<feature type="transmembrane region" description="Helical" evidence="2">
    <location>
        <begin position="100"/>
        <end position="122"/>
    </location>
</feature>
<evidence type="ECO:0000256" key="1">
    <source>
        <dbReference type="SAM" id="MobiDB-lite"/>
    </source>
</evidence>
<dbReference type="GeneID" id="36533324"/>
<dbReference type="Pfam" id="PF18142">
    <property type="entry name" value="SLATT_fungal"/>
    <property type="match status" value="1"/>
</dbReference>
<keyword evidence="2" id="KW-0472">Membrane</keyword>
<evidence type="ECO:0000313" key="4">
    <source>
        <dbReference type="EMBL" id="PKX88334.1"/>
    </source>
</evidence>
<dbReference type="PANTHER" id="PTHR38793">
    <property type="entry name" value="SLATT_FUNGAL DOMAIN-CONTAINING PROTEIN-RELATED"/>
    <property type="match status" value="1"/>
</dbReference>
<gene>
    <name evidence="4" type="ORF">P174DRAFT_436259</name>
</gene>
<accession>A0A2I1BSM5</accession>
<keyword evidence="2" id="KW-1133">Transmembrane helix</keyword>
<dbReference type="PANTHER" id="PTHR38793:SF3">
    <property type="entry name" value="SMODS AND SLOG-ASSOCIATING 2TM EFFECTOR DOMAIN-CONTAINING PROTEIN"/>
    <property type="match status" value="1"/>
</dbReference>
<comment type="caution">
    <text evidence="4">The sequence shown here is derived from an EMBL/GenBank/DDBJ whole genome shotgun (WGS) entry which is preliminary data.</text>
</comment>
<organism evidence="4 5">
    <name type="scientific">Aspergillus novofumigatus (strain IBT 16806)</name>
    <dbReference type="NCBI Taxonomy" id="1392255"/>
    <lineage>
        <taxon>Eukaryota</taxon>
        <taxon>Fungi</taxon>
        <taxon>Dikarya</taxon>
        <taxon>Ascomycota</taxon>
        <taxon>Pezizomycotina</taxon>
        <taxon>Eurotiomycetes</taxon>
        <taxon>Eurotiomycetidae</taxon>
        <taxon>Eurotiales</taxon>
        <taxon>Aspergillaceae</taxon>
        <taxon>Aspergillus</taxon>
        <taxon>Aspergillus subgen. Fumigati</taxon>
    </lineage>
</organism>
<reference evidence="5" key="1">
    <citation type="journal article" date="2018" name="Proc. Natl. Acad. Sci. U.S.A.">
        <title>Linking secondary metabolites to gene clusters through genome sequencing of six diverse Aspergillus species.</title>
        <authorList>
            <person name="Kaerboelling I."/>
            <person name="Vesth T.C."/>
            <person name="Frisvad J.C."/>
            <person name="Nybo J.L."/>
            <person name="Theobald S."/>
            <person name="Kuo A."/>
            <person name="Bowyer P."/>
            <person name="Matsuda Y."/>
            <person name="Mondo S."/>
            <person name="Lyhne E.K."/>
            <person name="Kogle M.E."/>
            <person name="Clum A."/>
            <person name="Lipzen A."/>
            <person name="Salamov A."/>
            <person name="Ngan C.Y."/>
            <person name="Daum C."/>
            <person name="Chiniquy J."/>
            <person name="Barry K."/>
            <person name="LaButti K."/>
            <person name="Haridas S."/>
            <person name="Simmons B.A."/>
            <person name="Magnuson J.K."/>
            <person name="Mortensen U.H."/>
            <person name="Larsen T.O."/>
            <person name="Grigoriev I.V."/>
            <person name="Baker S.E."/>
            <person name="Andersen M.R."/>
        </authorList>
    </citation>
    <scope>NUCLEOTIDE SEQUENCE [LARGE SCALE GENOMIC DNA]</scope>
    <source>
        <strain evidence="5">IBT 16806</strain>
    </source>
</reference>
<dbReference type="RefSeq" id="XP_024676929.1">
    <property type="nucleotide sequence ID" value="XM_024825999.1"/>
</dbReference>
<dbReference type="OMA" id="DIEFCES"/>
<evidence type="ECO:0000259" key="3">
    <source>
        <dbReference type="Pfam" id="PF18142"/>
    </source>
</evidence>